<dbReference type="AlphaFoldDB" id="A0A9P9EB15"/>
<feature type="non-terminal residue" evidence="4">
    <location>
        <position position="1"/>
    </location>
</feature>
<dbReference type="Gene3D" id="3.40.50.300">
    <property type="entry name" value="P-loop containing nucleotide triphosphate hydrolases"/>
    <property type="match status" value="1"/>
</dbReference>
<evidence type="ECO:0000256" key="2">
    <source>
        <dbReference type="SAM" id="MobiDB-lite"/>
    </source>
</evidence>
<comment type="caution">
    <text evidence="4">The sequence shown here is derived from an EMBL/GenBank/DDBJ whole genome shotgun (WGS) entry which is preliminary data.</text>
</comment>
<organism evidence="4 5">
    <name type="scientific">Dactylonectria macrodidyma</name>
    <dbReference type="NCBI Taxonomy" id="307937"/>
    <lineage>
        <taxon>Eukaryota</taxon>
        <taxon>Fungi</taxon>
        <taxon>Dikarya</taxon>
        <taxon>Ascomycota</taxon>
        <taxon>Pezizomycotina</taxon>
        <taxon>Sordariomycetes</taxon>
        <taxon>Hypocreomycetidae</taxon>
        <taxon>Hypocreales</taxon>
        <taxon>Nectriaceae</taxon>
        <taxon>Dactylonectria</taxon>
    </lineage>
</organism>
<dbReference type="GO" id="GO:0005525">
    <property type="term" value="F:GTP binding"/>
    <property type="evidence" value="ECO:0007669"/>
    <property type="project" value="InterPro"/>
</dbReference>
<evidence type="ECO:0000256" key="1">
    <source>
        <dbReference type="SAM" id="Coils"/>
    </source>
</evidence>
<proteinExistence type="predicted"/>
<reference evidence="4" key="1">
    <citation type="journal article" date="2021" name="Nat. Commun.">
        <title>Genetic determinants of endophytism in the Arabidopsis root mycobiome.</title>
        <authorList>
            <person name="Mesny F."/>
            <person name="Miyauchi S."/>
            <person name="Thiergart T."/>
            <person name="Pickel B."/>
            <person name="Atanasova L."/>
            <person name="Karlsson M."/>
            <person name="Huettel B."/>
            <person name="Barry K.W."/>
            <person name="Haridas S."/>
            <person name="Chen C."/>
            <person name="Bauer D."/>
            <person name="Andreopoulos W."/>
            <person name="Pangilinan J."/>
            <person name="LaButti K."/>
            <person name="Riley R."/>
            <person name="Lipzen A."/>
            <person name="Clum A."/>
            <person name="Drula E."/>
            <person name="Henrissat B."/>
            <person name="Kohler A."/>
            <person name="Grigoriev I.V."/>
            <person name="Martin F.M."/>
            <person name="Hacquard S."/>
        </authorList>
    </citation>
    <scope>NUCLEOTIDE SEQUENCE</scope>
    <source>
        <strain evidence="4">MPI-CAGE-AT-0147</strain>
    </source>
</reference>
<dbReference type="OrthoDB" id="8954335at2759"/>
<dbReference type="SUPFAM" id="SSF52540">
    <property type="entry name" value="P-loop containing nucleoside triphosphate hydrolases"/>
    <property type="match status" value="1"/>
</dbReference>
<dbReference type="InterPro" id="IPR006073">
    <property type="entry name" value="GTP-bd"/>
</dbReference>
<name>A0A9P9EB15_9HYPO</name>
<sequence length="409" mass="47262">MVKKMYPHDDDASEFPGESARPYRDAELDQDDLIPQQPAGNIPDISPDDTVIAIMGMTGVGKSTFISHFNNNALVGDSLMSCTTAVGIHEARIQAGMGEKRFFLIDTPGFDDSTRSDTDVLRELADWLSRSYQANIKLAGIIYLHRIGDPRMGGAAMKNLRMFRKLCGDQGLSSVVLATTFWSRNPTLDEIRREKELISRDDFWGAMIRKGSTLFRQDDGTTSATKIIQFIFSQRSRFTLEIQEEMAHGKTLDQTSAGLEVQAEMDMLRAMHEKELKTLRVEMEEARKKNDLETQREIAGVRAEVEKKMKEEEAKREALRVGMEELQRQREDELREERQRMWEREKEHSNAMWESKMEMERLKNRGEYELKLIEANHQAALKDAELRRYQLEEEERRRKQQEDVGCTIM</sequence>
<protein>
    <recommendedName>
        <fullName evidence="3">G domain-containing protein</fullName>
    </recommendedName>
</protein>
<feature type="region of interest" description="Disordered" evidence="2">
    <location>
        <begin position="1"/>
        <end position="26"/>
    </location>
</feature>
<feature type="compositionally biased region" description="Basic and acidic residues" evidence="2">
    <location>
        <begin position="1"/>
        <end position="10"/>
    </location>
</feature>
<keyword evidence="1" id="KW-0175">Coiled coil</keyword>
<keyword evidence="5" id="KW-1185">Reference proteome</keyword>
<feature type="coiled-coil region" evidence="1">
    <location>
        <begin position="269"/>
        <end position="336"/>
    </location>
</feature>
<dbReference type="EMBL" id="JAGMUV010000015">
    <property type="protein sequence ID" value="KAH7133896.1"/>
    <property type="molecule type" value="Genomic_DNA"/>
</dbReference>
<gene>
    <name evidence="4" type="ORF">EDB81DRAFT_695608</name>
</gene>
<dbReference type="Pfam" id="PF01926">
    <property type="entry name" value="MMR_HSR1"/>
    <property type="match status" value="1"/>
</dbReference>
<feature type="coiled-coil region" evidence="1">
    <location>
        <begin position="374"/>
        <end position="402"/>
    </location>
</feature>
<dbReference type="Proteomes" id="UP000738349">
    <property type="component" value="Unassembled WGS sequence"/>
</dbReference>
<feature type="domain" description="G" evidence="3">
    <location>
        <begin position="52"/>
        <end position="144"/>
    </location>
</feature>
<evidence type="ECO:0000259" key="3">
    <source>
        <dbReference type="Pfam" id="PF01926"/>
    </source>
</evidence>
<evidence type="ECO:0000313" key="4">
    <source>
        <dbReference type="EMBL" id="KAH7133896.1"/>
    </source>
</evidence>
<dbReference type="InterPro" id="IPR027417">
    <property type="entry name" value="P-loop_NTPase"/>
</dbReference>
<evidence type="ECO:0000313" key="5">
    <source>
        <dbReference type="Proteomes" id="UP000738349"/>
    </source>
</evidence>
<accession>A0A9P9EB15</accession>
<dbReference type="CDD" id="cd00882">
    <property type="entry name" value="Ras_like_GTPase"/>
    <property type="match status" value="1"/>
</dbReference>